<proteinExistence type="predicted"/>
<reference evidence="1 2" key="1">
    <citation type="submission" date="2015-09" db="EMBL/GenBank/DDBJ databases">
        <title>Genome Sequences of Mycobacterium immunogenum Isolates, Recuperated from a Chloraminated Drinking Water Distribution System Simulator Subjected to Episodes of Nitrification.</title>
        <authorList>
            <person name="Gomez-Alvarez V."/>
            <person name="Revetta R.P."/>
        </authorList>
    </citation>
    <scope>NUCLEOTIDE SEQUENCE [LARGE SCALE GENOMIC DNA]</scope>
    <source>
        <strain evidence="1 2">H076</strain>
    </source>
</reference>
<evidence type="ECO:0008006" key="3">
    <source>
        <dbReference type="Google" id="ProtNLM"/>
    </source>
</evidence>
<dbReference type="Proteomes" id="UP000037962">
    <property type="component" value="Unassembled WGS sequence"/>
</dbReference>
<accession>A0ABR5LM29</accession>
<organism evidence="1 2">
    <name type="scientific">Mycobacteroides immunogenum</name>
    <dbReference type="NCBI Taxonomy" id="83262"/>
    <lineage>
        <taxon>Bacteria</taxon>
        <taxon>Bacillati</taxon>
        <taxon>Actinomycetota</taxon>
        <taxon>Actinomycetes</taxon>
        <taxon>Mycobacteriales</taxon>
        <taxon>Mycobacteriaceae</taxon>
        <taxon>Mycobacteroides</taxon>
    </lineage>
</organism>
<protein>
    <recommendedName>
        <fullName evidence="3">Secreted protein</fullName>
    </recommendedName>
</protein>
<keyword evidence="2" id="KW-1185">Reference proteome</keyword>
<evidence type="ECO:0000313" key="2">
    <source>
        <dbReference type="Proteomes" id="UP000037962"/>
    </source>
</evidence>
<sequence>MLLLWLLSVVEAQSFRGAAQSGGDTHSVRNSGAWGSHKTRIRMLRGVPLRLLIAPPEIIDTCLRISTA</sequence>
<dbReference type="EMBL" id="LJFS01000036">
    <property type="protein sequence ID" value="KPG28057.1"/>
    <property type="molecule type" value="Genomic_DNA"/>
</dbReference>
<evidence type="ECO:0000313" key="1">
    <source>
        <dbReference type="EMBL" id="KPG28057.1"/>
    </source>
</evidence>
<name>A0ABR5LM29_9MYCO</name>
<gene>
    <name evidence="1" type="ORF">AN912_22260</name>
</gene>
<comment type="caution">
    <text evidence="1">The sequence shown here is derived from an EMBL/GenBank/DDBJ whole genome shotgun (WGS) entry which is preliminary data.</text>
</comment>